<feature type="domain" description="Glycogen debranching enzyme C-terminal" evidence="1">
    <location>
        <begin position="256"/>
        <end position="552"/>
    </location>
</feature>
<organism evidence="2 3">
    <name type="scientific">Candidatus Parvarchaeum acidophilus ARMAN-5</name>
    <dbReference type="NCBI Taxonomy" id="662762"/>
    <lineage>
        <taxon>Archaea</taxon>
        <taxon>Candidatus Parvarchaeota</taxon>
        <taxon>Candidatus Parvarchaeum</taxon>
    </lineage>
</organism>
<dbReference type="Proteomes" id="UP000009376">
    <property type="component" value="Unassembled WGS sequence"/>
</dbReference>
<dbReference type="EMBL" id="GG745578">
    <property type="protein sequence ID" value="EFD92542.1"/>
    <property type="molecule type" value="Genomic_DNA"/>
</dbReference>
<dbReference type="InterPro" id="IPR012341">
    <property type="entry name" value="6hp_glycosidase-like_sf"/>
</dbReference>
<reference evidence="2 3" key="1">
    <citation type="journal article" date="2010" name="Proc. Natl. Acad. Sci. U.S.A.">
        <title>Enigmatic, ultrasmall, uncultivated Archaea.</title>
        <authorList>
            <person name="Baker B.J."/>
            <person name="Comolli L.R."/>
            <person name="Dick G.J."/>
            <person name="Hauser L.J."/>
            <person name="Hyatt D."/>
            <person name="Dill B.D."/>
            <person name="Land M.L."/>
            <person name="Verberkmoes N.C."/>
            <person name="Hettich R.L."/>
            <person name="Banfield J.F."/>
        </authorList>
    </citation>
    <scope>NUCLEOTIDE SEQUENCE [LARGE SCALE GENOMIC DNA]</scope>
</reference>
<evidence type="ECO:0000313" key="3">
    <source>
        <dbReference type="Proteomes" id="UP000009376"/>
    </source>
</evidence>
<dbReference type="Pfam" id="PF06202">
    <property type="entry name" value="GDE_C"/>
    <property type="match status" value="1"/>
</dbReference>
<evidence type="ECO:0000259" key="1">
    <source>
        <dbReference type="Pfam" id="PF06202"/>
    </source>
</evidence>
<dbReference type="InterPro" id="IPR032790">
    <property type="entry name" value="GDE_C"/>
</dbReference>
<dbReference type="InterPro" id="IPR008928">
    <property type="entry name" value="6-hairpin_glycosidase_sf"/>
</dbReference>
<sequence length="621" mass="71471">MESIVHVLSKNGTFLFRFNNGEFGSKWCGVWKANRKYFDYFAFKLGDEFLSEANFKEFSFYNSQFSVLTFKTKKGEVTESVKCYDDCILVSITPSYDTSINAEIGINIRDRNENYQKGKRYELYNIKNGIRANFNGDSAFVYFLKGEFIKDEYYGVHSPGLYSLKNGITHYLDSGEVQNKYVPGYTSADIKTGETYDIILSSKELDFDTLYKLIKNKIKHAEEYGEIIKVDSRKFETNVIENSFVMDAIDSIYSYTNFNKKEIYAGLPYFNEFWLRDALIILPSFLSMGNNSFVKEFISKLAGEINERGLPNIMNGNLYPKDVLGLFLIDSFEYYQYTADKEIFDIILKNKEIILGTVNKWLDNGFIHDKGRETWMDSLDREYSIEIQAIWAKALNEMYKLYKDKEAEEISKLLKKSINSMFMGSYFKDQKDLDINSANQLFALYFDVIDSEKIPIIIKNLEENMLSESGVLSVSKNDKTFDFRSYQNGSIWPILTQIFAAVAFQNGRDDLGEKLISILKKNDGLQCSSRINEIIQPDGTPKGCPSQAWSICLIPFIIERHILGIKPDIPNGEVNVMKRANIKGKKTLKMGDNLIEIAIDNGSIKSNYSYTELSDRFILEI</sequence>
<gene>
    <name evidence="2" type="ORF">BJBARM5_0738</name>
</gene>
<dbReference type="Gene3D" id="1.50.10.10">
    <property type="match status" value="1"/>
</dbReference>
<dbReference type="GO" id="GO:0005975">
    <property type="term" value="P:carbohydrate metabolic process"/>
    <property type="evidence" value="ECO:0007669"/>
    <property type="project" value="InterPro"/>
</dbReference>
<evidence type="ECO:0000313" key="2">
    <source>
        <dbReference type="EMBL" id="EFD92542.1"/>
    </source>
</evidence>
<dbReference type="AlphaFoldDB" id="D6GW67"/>
<name>D6GW67_PARA5</name>
<dbReference type="SUPFAM" id="SSF48208">
    <property type="entry name" value="Six-hairpin glycosidases"/>
    <property type="match status" value="1"/>
</dbReference>
<proteinExistence type="predicted"/>
<accession>D6GW67</accession>
<protein>
    <submittedName>
        <fullName evidence="2">Amylo-alpha-16-glucosidase</fullName>
    </submittedName>
</protein>